<dbReference type="PROSITE" id="PS51078">
    <property type="entry name" value="ICLR_ED"/>
    <property type="match status" value="1"/>
</dbReference>
<dbReference type="EMBL" id="BAAAZO010000005">
    <property type="protein sequence ID" value="GAA3613487.1"/>
    <property type="molecule type" value="Genomic_DNA"/>
</dbReference>
<comment type="caution">
    <text evidence="6">The sequence shown here is derived from an EMBL/GenBank/DDBJ whole genome shotgun (WGS) entry which is preliminary data.</text>
</comment>
<dbReference type="InterPro" id="IPR036390">
    <property type="entry name" value="WH_DNA-bd_sf"/>
</dbReference>
<dbReference type="InterPro" id="IPR014757">
    <property type="entry name" value="Tscrpt_reg_IclR_C"/>
</dbReference>
<gene>
    <name evidence="6" type="ORF">GCM10022223_32050</name>
</gene>
<dbReference type="Gene3D" id="1.10.10.10">
    <property type="entry name" value="Winged helix-like DNA-binding domain superfamily/Winged helix DNA-binding domain"/>
    <property type="match status" value="1"/>
</dbReference>
<dbReference type="Pfam" id="PF09339">
    <property type="entry name" value="HTH_IclR"/>
    <property type="match status" value="1"/>
</dbReference>
<keyword evidence="3" id="KW-0804">Transcription</keyword>
<keyword evidence="2" id="KW-0238">DNA-binding</keyword>
<dbReference type="SMART" id="SM00346">
    <property type="entry name" value="HTH_ICLR"/>
    <property type="match status" value="1"/>
</dbReference>
<dbReference type="RefSeq" id="WP_231488664.1">
    <property type="nucleotide sequence ID" value="NZ_BAAAZO010000005.1"/>
</dbReference>
<organism evidence="6 7">
    <name type="scientific">Kineosporia mesophila</name>
    <dbReference type="NCBI Taxonomy" id="566012"/>
    <lineage>
        <taxon>Bacteria</taxon>
        <taxon>Bacillati</taxon>
        <taxon>Actinomycetota</taxon>
        <taxon>Actinomycetes</taxon>
        <taxon>Kineosporiales</taxon>
        <taxon>Kineosporiaceae</taxon>
        <taxon>Kineosporia</taxon>
    </lineage>
</organism>
<evidence type="ECO:0000256" key="2">
    <source>
        <dbReference type="ARBA" id="ARBA00023125"/>
    </source>
</evidence>
<feature type="domain" description="HTH iclR-type" evidence="4">
    <location>
        <begin position="1"/>
        <end position="59"/>
    </location>
</feature>
<evidence type="ECO:0000256" key="3">
    <source>
        <dbReference type="ARBA" id="ARBA00023163"/>
    </source>
</evidence>
<reference evidence="7" key="1">
    <citation type="journal article" date="2019" name="Int. J. Syst. Evol. Microbiol.">
        <title>The Global Catalogue of Microorganisms (GCM) 10K type strain sequencing project: providing services to taxonomists for standard genome sequencing and annotation.</title>
        <authorList>
            <consortium name="The Broad Institute Genomics Platform"/>
            <consortium name="The Broad Institute Genome Sequencing Center for Infectious Disease"/>
            <person name="Wu L."/>
            <person name="Ma J."/>
        </authorList>
    </citation>
    <scope>NUCLEOTIDE SEQUENCE [LARGE SCALE GENOMIC DNA]</scope>
    <source>
        <strain evidence="7">JCM 16902</strain>
    </source>
</reference>
<keyword evidence="1" id="KW-0805">Transcription regulation</keyword>
<evidence type="ECO:0000259" key="5">
    <source>
        <dbReference type="PROSITE" id="PS51078"/>
    </source>
</evidence>
<sequence>MVERITQIMDVFALPMATLSLDEVTRRSGLPRSTTHRILTKLVQFGWVSYIDAQYSLGQRALGLGARELVYNQLRSAAHSRLHDLSCQTGLTVHLAALDGPNIYYVDKFGGQGSVRVPSEVGGRAPAHCTALGKAILAQLPPEAVHEQYADVLGSARHTNRTIVTMSALHRELARIRGRHGLAFERGECFSDIACVGMPVSDSRGPVAAVSVVADFRSNIERFAPLVVEVAHAVSRDLIQKESVSTGQPAPNASRVSRWESSWLLGDGSQVSSA</sequence>
<keyword evidence="7" id="KW-1185">Reference proteome</keyword>
<evidence type="ECO:0000259" key="4">
    <source>
        <dbReference type="PROSITE" id="PS51077"/>
    </source>
</evidence>
<dbReference type="Gene3D" id="3.30.450.40">
    <property type="match status" value="1"/>
</dbReference>
<evidence type="ECO:0000313" key="6">
    <source>
        <dbReference type="EMBL" id="GAA3613487.1"/>
    </source>
</evidence>
<dbReference type="InterPro" id="IPR005471">
    <property type="entry name" value="Tscrpt_reg_IclR_N"/>
</dbReference>
<dbReference type="Pfam" id="PF01614">
    <property type="entry name" value="IclR_C"/>
    <property type="match status" value="1"/>
</dbReference>
<dbReference type="PANTHER" id="PTHR30136:SF35">
    <property type="entry name" value="HTH-TYPE TRANSCRIPTIONAL REGULATOR RV1719"/>
    <property type="match status" value="1"/>
</dbReference>
<accession>A0ABP6ZS50</accession>
<evidence type="ECO:0000313" key="7">
    <source>
        <dbReference type="Proteomes" id="UP001501074"/>
    </source>
</evidence>
<dbReference type="Proteomes" id="UP001501074">
    <property type="component" value="Unassembled WGS sequence"/>
</dbReference>
<feature type="domain" description="IclR-ED" evidence="5">
    <location>
        <begin position="60"/>
        <end position="240"/>
    </location>
</feature>
<proteinExistence type="predicted"/>
<dbReference type="InterPro" id="IPR029016">
    <property type="entry name" value="GAF-like_dom_sf"/>
</dbReference>
<dbReference type="SUPFAM" id="SSF46785">
    <property type="entry name" value="Winged helix' DNA-binding domain"/>
    <property type="match status" value="1"/>
</dbReference>
<name>A0ABP6ZS50_9ACTN</name>
<protein>
    <submittedName>
        <fullName evidence="6">IclR family transcriptional regulator</fullName>
    </submittedName>
</protein>
<dbReference type="InterPro" id="IPR050707">
    <property type="entry name" value="HTH_MetabolicPath_Reg"/>
</dbReference>
<evidence type="ECO:0000256" key="1">
    <source>
        <dbReference type="ARBA" id="ARBA00023015"/>
    </source>
</evidence>
<dbReference type="PANTHER" id="PTHR30136">
    <property type="entry name" value="HELIX-TURN-HELIX TRANSCRIPTIONAL REGULATOR, ICLR FAMILY"/>
    <property type="match status" value="1"/>
</dbReference>
<dbReference type="SUPFAM" id="SSF55781">
    <property type="entry name" value="GAF domain-like"/>
    <property type="match status" value="1"/>
</dbReference>
<dbReference type="InterPro" id="IPR036388">
    <property type="entry name" value="WH-like_DNA-bd_sf"/>
</dbReference>
<dbReference type="PROSITE" id="PS51077">
    <property type="entry name" value="HTH_ICLR"/>
    <property type="match status" value="1"/>
</dbReference>